<dbReference type="SUPFAM" id="SSF81901">
    <property type="entry name" value="HCP-like"/>
    <property type="match status" value="1"/>
</dbReference>
<gene>
    <name evidence="1" type="ORF">N0V91_002242</name>
</gene>
<protein>
    <submittedName>
        <fullName evidence="1">Uncharacterized protein</fullName>
    </submittedName>
</protein>
<evidence type="ECO:0000313" key="2">
    <source>
        <dbReference type="Proteomes" id="UP001140510"/>
    </source>
</evidence>
<dbReference type="AlphaFoldDB" id="A0A9W9DA57"/>
<name>A0A9W9DA57_9PLEO</name>
<dbReference type="InterPro" id="IPR011990">
    <property type="entry name" value="TPR-like_helical_dom_sf"/>
</dbReference>
<dbReference type="OrthoDB" id="5379420at2759"/>
<proteinExistence type="predicted"/>
<comment type="caution">
    <text evidence="1">The sequence shown here is derived from an EMBL/GenBank/DDBJ whole genome shotgun (WGS) entry which is preliminary data.</text>
</comment>
<keyword evidence="2" id="KW-1185">Reference proteome</keyword>
<evidence type="ECO:0000313" key="1">
    <source>
        <dbReference type="EMBL" id="KAJ4409768.1"/>
    </source>
</evidence>
<accession>A0A9W9DA57</accession>
<reference evidence="1" key="1">
    <citation type="submission" date="2022-10" db="EMBL/GenBank/DDBJ databases">
        <title>Tapping the CABI collections for fungal endophytes: first genome assemblies for Collariella, Neodidymelliopsis, Ascochyta clinopodiicola, Didymella pomorum, Didymosphaeria variabile, Neocosmospora piperis and Neocucurbitaria cava.</title>
        <authorList>
            <person name="Hill R."/>
        </authorList>
    </citation>
    <scope>NUCLEOTIDE SEQUENCE</scope>
    <source>
        <strain evidence="1">IMI 355091</strain>
    </source>
</reference>
<dbReference type="Gene3D" id="1.25.40.10">
    <property type="entry name" value="Tetratricopeptide repeat domain"/>
    <property type="match status" value="1"/>
</dbReference>
<dbReference type="EMBL" id="JAPEVA010000010">
    <property type="protein sequence ID" value="KAJ4409768.1"/>
    <property type="molecule type" value="Genomic_DNA"/>
</dbReference>
<organism evidence="1 2">
    <name type="scientific">Didymella pomorum</name>
    <dbReference type="NCBI Taxonomy" id="749634"/>
    <lineage>
        <taxon>Eukaryota</taxon>
        <taxon>Fungi</taxon>
        <taxon>Dikarya</taxon>
        <taxon>Ascomycota</taxon>
        <taxon>Pezizomycotina</taxon>
        <taxon>Dothideomycetes</taxon>
        <taxon>Pleosporomycetidae</taxon>
        <taxon>Pleosporales</taxon>
        <taxon>Pleosporineae</taxon>
        <taxon>Didymellaceae</taxon>
        <taxon>Didymella</taxon>
    </lineage>
</organism>
<dbReference type="Proteomes" id="UP001140510">
    <property type="component" value="Unassembled WGS sequence"/>
</dbReference>
<sequence length="450" mass="50708">MSSSRALARSVSVAARSDVCAFCRARQFLPAGRTGTFQTPPPLISPSSTFRRNYAQKLDVKRLREDVDKRSRLGWYKMTKAQKILLLEPHVAEAIYNDFVAHKDRKEYGTLVKQLMKKYNVTSEDISGMALMTYSIPDLSDPTKRAMLPPSPHKTNAGILLQGCAEIQDPLAIKHILTAVYLSTYTNAPGARDIALLFPKSEVAKYRKFLETLKIAGKDDPEALTLHAQFLERENRPKEAAVLYEKALQVPWVYDFNVQARHPAQLPVIAPWNALGYLLKNSPDAEAREKARWAFEQGASRGDDPLSYWELSLFCEREGKEWLKCVSKAAASGHREAMLQVARFYRDLASADQDLKPRAISGALKASLDWLLNWQKGSEARLAREWFDAAGKAGHKRALLELAEWLEAEGKREEAREVLMRIVEPSGDGGEEFPDVVHKAKGRLSRMRTK</sequence>